<proteinExistence type="predicted"/>
<protein>
    <submittedName>
        <fullName evidence="1">Uncharacterized protein</fullName>
    </submittedName>
</protein>
<dbReference type="Proteomes" id="UP001634393">
    <property type="component" value="Unassembled WGS sequence"/>
</dbReference>
<organism evidence="1 2">
    <name type="scientific">Penstemon smallii</name>
    <dbReference type="NCBI Taxonomy" id="265156"/>
    <lineage>
        <taxon>Eukaryota</taxon>
        <taxon>Viridiplantae</taxon>
        <taxon>Streptophyta</taxon>
        <taxon>Embryophyta</taxon>
        <taxon>Tracheophyta</taxon>
        <taxon>Spermatophyta</taxon>
        <taxon>Magnoliopsida</taxon>
        <taxon>eudicotyledons</taxon>
        <taxon>Gunneridae</taxon>
        <taxon>Pentapetalae</taxon>
        <taxon>asterids</taxon>
        <taxon>lamiids</taxon>
        <taxon>Lamiales</taxon>
        <taxon>Plantaginaceae</taxon>
        <taxon>Cheloneae</taxon>
        <taxon>Penstemon</taxon>
    </lineage>
</organism>
<name>A0ABD3T364_9LAMI</name>
<comment type="caution">
    <text evidence="1">The sequence shown here is derived from an EMBL/GenBank/DDBJ whole genome shotgun (WGS) entry which is preliminary data.</text>
</comment>
<reference evidence="1 2" key="1">
    <citation type="submission" date="2024-12" db="EMBL/GenBank/DDBJ databases">
        <title>The unique morphological basis and parallel evolutionary history of personate flowers in Penstemon.</title>
        <authorList>
            <person name="Depatie T.H."/>
            <person name="Wessinger C.A."/>
        </authorList>
    </citation>
    <scope>NUCLEOTIDE SEQUENCE [LARGE SCALE GENOMIC DNA]</scope>
    <source>
        <strain evidence="1">WTNN_2</strain>
        <tissue evidence="1">Leaf</tissue>
    </source>
</reference>
<keyword evidence="2" id="KW-1185">Reference proteome</keyword>
<gene>
    <name evidence="1" type="ORF">ACJIZ3_019885</name>
</gene>
<dbReference type="EMBL" id="JBJXBP010000005">
    <property type="protein sequence ID" value="KAL3831083.1"/>
    <property type="molecule type" value="Genomic_DNA"/>
</dbReference>
<dbReference type="AlphaFoldDB" id="A0ABD3T364"/>
<sequence length="224" mass="26817">MPMTRTQRADYTAQYGGLSPHERAFFLNRLYEAASQGEIHEVADLMGVIQGIATQMNENFQPRHFTLTALRNMLHRLRLDYVDFCQFLENPWVDYDPFEVKVPVRAPYWQTINPHPPSYRRYRLHWEPNYTRLRMIFDIKRCAILPLKLLEVLNGPSVIRNTIIIYYLFSLPIYIKRWTHSTKYPLRHQQNPLHHPRWLDLYQTTHTNHHNTSMTLYACCTLLC</sequence>
<accession>A0ABD3T364</accession>
<evidence type="ECO:0000313" key="2">
    <source>
        <dbReference type="Proteomes" id="UP001634393"/>
    </source>
</evidence>
<evidence type="ECO:0000313" key="1">
    <source>
        <dbReference type="EMBL" id="KAL3831083.1"/>
    </source>
</evidence>